<keyword evidence="1" id="KW-0343">GTPase activation</keyword>
<evidence type="ECO:0000313" key="7">
    <source>
        <dbReference type="EMBL" id="RKO86645.1"/>
    </source>
</evidence>
<dbReference type="PANTHER" id="PTHR45686:SF4">
    <property type="entry name" value="ADP-RIBOSYLATION FACTOR GTPASE ACTIVATING PROTEIN 3, ISOFORM H"/>
    <property type="match status" value="1"/>
</dbReference>
<keyword evidence="2" id="KW-0479">Metal-binding</keyword>
<dbReference type="SMART" id="SM00105">
    <property type="entry name" value="ArfGap"/>
    <property type="match status" value="1"/>
</dbReference>
<dbReference type="Proteomes" id="UP000269721">
    <property type="component" value="Unassembled WGS sequence"/>
</dbReference>
<dbReference type="GO" id="GO:0005096">
    <property type="term" value="F:GTPase activator activity"/>
    <property type="evidence" value="ECO:0007669"/>
    <property type="project" value="UniProtKB-KW"/>
</dbReference>
<evidence type="ECO:0000256" key="5">
    <source>
        <dbReference type="PROSITE-ProRule" id="PRU00288"/>
    </source>
</evidence>
<keyword evidence="3 5" id="KW-0863">Zinc-finger</keyword>
<evidence type="ECO:0000259" key="6">
    <source>
        <dbReference type="PROSITE" id="PS50115"/>
    </source>
</evidence>
<protein>
    <recommendedName>
        <fullName evidence="6">Arf-GAP domain-containing protein</fullName>
    </recommendedName>
</protein>
<proteinExistence type="predicted"/>
<evidence type="ECO:0000313" key="8">
    <source>
        <dbReference type="Proteomes" id="UP000269721"/>
    </source>
</evidence>
<dbReference type="GO" id="GO:0048205">
    <property type="term" value="P:COPI coating of Golgi vesicle"/>
    <property type="evidence" value="ECO:0007669"/>
    <property type="project" value="TreeGrafter"/>
</dbReference>
<dbReference type="Gene3D" id="1.10.220.150">
    <property type="entry name" value="Arf GTPase activating protein"/>
    <property type="match status" value="1"/>
</dbReference>
<evidence type="ECO:0000256" key="2">
    <source>
        <dbReference type="ARBA" id="ARBA00022723"/>
    </source>
</evidence>
<dbReference type="InterPro" id="IPR038508">
    <property type="entry name" value="ArfGAP_dom_sf"/>
</dbReference>
<feature type="non-terminal residue" evidence="7">
    <location>
        <position position="1"/>
    </location>
</feature>
<dbReference type="GO" id="GO:0000139">
    <property type="term" value="C:Golgi membrane"/>
    <property type="evidence" value="ECO:0007669"/>
    <property type="project" value="GOC"/>
</dbReference>
<organism evidence="7 8">
    <name type="scientific">Blyttiomyces helicus</name>
    <dbReference type="NCBI Taxonomy" id="388810"/>
    <lineage>
        <taxon>Eukaryota</taxon>
        <taxon>Fungi</taxon>
        <taxon>Fungi incertae sedis</taxon>
        <taxon>Chytridiomycota</taxon>
        <taxon>Chytridiomycota incertae sedis</taxon>
        <taxon>Chytridiomycetes</taxon>
        <taxon>Chytridiomycetes incertae sedis</taxon>
        <taxon>Blyttiomyces</taxon>
    </lineage>
</organism>
<evidence type="ECO:0000256" key="3">
    <source>
        <dbReference type="ARBA" id="ARBA00022771"/>
    </source>
</evidence>
<dbReference type="InterPro" id="IPR001164">
    <property type="entry name" value="ArfGAP_dom"/>
</dbReference>
<dbReference type="PRINTS" id="PR00405">
    <property type="entry name" value="REVINTRACTNG"/>
</dbReference>
<sequence length="107" mass="12054">QVCFDCSAKNPTWSTVTYGVYLCLDCSAVHRNMGVHLTFVRSTLLDSWTLDQLRIMKVGGNANAADFFRQYGSSATSFKTAKDRYSSKAAALYRDKLRRLADEDAKR</sequence>
<dbReference type="GO" id="GO:0008270">
    <property type="term" value="F:zinc ion binding"/>
    <property type="evidence" value="ECO:0007669"/>
    <property type="project" value="UniProtKB-KW"/>
</dbReference>
<dbReference type="AlphaFoldDB" id="A0A4P9W5Q0"/>
<name>A0A4P9W5Q0_9FUNG</name>
<gene>
    <name evidence="7" type="ORF">BDK51DRAFT_16235</name>
</gene>
<reference evidence="8" key="1">
    <citation type="journal article" date="2018" name="Nat. Microbiol.">
        <title>Leveraging single-cell genomics to expand the fungal tree of life.</title>
        <authorList>
            <person name="Ahrendt S.R."/>
            <person name="Quandt C.A."/>
            <person name="Ciobanu D."/>
            <person name="Clum A."/>
            <person name="Salamov A."/>
            <person name="Andreopoulos B."/>
            <person name="Cheng J.F."/>
            <person name="Woyke T."/>
            <person name="Pelin A."/>
            <person name="Henrissat B."/>
            <person name="Reynolds N.K."/>
            <person name="Benny G.L."/>
            <person name="Smith M.E."/>
            <person name="James T.Y."/>
            <person name="Grigoriev I.V."/>
        </authorList>
    </citation>
    <scope>NUCLEOTIDE SEQUENCE [LARGE SCALE GENOMIC DNA]</scope>
</reference>
<dbReference type="EMBL" id="KZ998027">
    <property type="protein sequence ID" value="RKO86645.1"/>
    <property type="molecule type" value="Genomic_DNA"/>
</dbReference>
<evidence type="ECO:0000256" key="4">
    <source>
        <dbReference type="ARBA" id="ARBA00022833"/>
    </source>
</evidence>
<accession>A0A4P9W5Q0</accession>
<keyword evidence="4" id="KW-0862">Zinc</keyword>
<evidence type="ECO:0000256" key="1">
    <source>
        <dbReference type="ARBA" id="ARBA00022468"/>
    </source>
</evidence>
<dbReference type="PROSITE" id="PS50115">
    <property type="entry name" value="ARFGAP"/>
    <property type="match status" value="1"/>
</dbReference>
<dbReference type="CDD" id="cd08959">
    <property type="entry name" value="ArfGap_ArfGap1_like"/>
    <property type="match status" value="1"/>
</dbReference>
<dbReference type="OrthoDB" id="983479at2759"/>
<keyword evidence="8" id="KW-1185">Reference proteome</keyword>
<dbReference type="InterPro" id="IPR037278">
    <property type="entry name" value="ARFGAP/RecO"/>
</dbReference>
<dbReference type="PANTHER" id="PTHR45686">
    <property type="entry name" value="ADP-RIBOSYLATION FACTOR GTPASE ACTIVATING PROTEIN 3, ISOFORM H-RELATED"/>
    <property type="match status" value="1"/>
</dbReference>
<feature type="domain" description="Arf-GAP" evidence="6">
    <location>
        <begin position="1"/>
        <end position="107"/>
    </location>
</feature>
<dbReference type="Pfam" id="PF01412">
    <property type="entry name" value="ArfGap"/>
    <property type="match status" value="1"/>
</dbReference>
<dbReference type="SUPFAM" id="SSF57863">
    <property type="entry name" value="ArfGap/RecO-like zinc finger"/>
    <property type="match status" value="1"/>
</dbReference>